<evidence type="ECO:0000256" key="3">
    <source>
        <dbReference type="ARBA" id="ARBA00023125"/>
    </source>
</evidence>
<sequence length="158" mass="17956">MLLLKRLGEEGIITNERFLSSLCEMSRTSRKAVHEAIMMKPRHPCFLVFMKPINIFQTRVYIPAKFMKKHMSSPPETIRIIQPPQLDGMSTEEQQEQGGGWTIHVSVQDRGGLTLTKGLVEFVRESRIRMGDICVFELISSFPFVFKVSILRGGSAAE</sequence>
<evidence type="ECO:0000256" key="4">
    <source>
        <dbReference type="ARBA" id="ARBA00023163"/>
    </source>
</evidence>
<accession>A0AAV0MXR9</accession>
<dbReference type="PANTHER" id="PTHR31391:SF4">
    <property type="entry name" value="B3 DOMAIN-CONTAINING PROTEIN OS03G0184500"/>
    <property type="match status" value="1"/>
</dbReference>
<dbReference type="SUPFAM" id="SSF101936">
    <property type="entry name" value="DNA-binding pseudobarrel domain"/>
    <property type="match status" value="1"/>
</dbReference>
<gene>
    <name evidence="7" type="ORF">LITE_LOCUS30748</name>
</gene>
<keyword evidence="4" id="KW-0804">Transcription</keyword>
<keyword evidence="5" id="KW-0539">Nucleus</keyword>
<dbReference type="SMART" id="SM01019">
    <property type="entry name" value="B3"/>
    <property type="match status" value="1"/>
</dbReference>
<keyword evidence="3" id="KW-0238">DNA-binding</keyword>
<dbReference type="PANTHER" id="PTHR31391">
    <property type="entry name" value="B3 DOMAIN-CONTAINING PROTEIN OS11G0197600-RELATED"/>
    <property type="match status" value="1"/>
</dbReference>
<dbReference type="InterPro" id="IPR003340">
    <property type="entry name" value="B3_DNA-bd"/>
</dbReference>
<evidence type="ECO:0000256" key="2">
    <source>
        <dbReference type="ARBA" id="ARBA00023015"/>
    </source>
</evidence>
<dbReference type="GO" id="GO:0003677">
    <property type="term" value="F:DNA binding"/>
    <property type="evidence" value="ECO:0007669"/>
    <property type="project" value="UniProtKB-KW"/>
</dbReference>
<comment type="subcellular location">
    <subcellularLocation>
        <location evidence="1">Nucleus</location>
    </subcellularLocation>
</comment>
<keyword evidence="2" id="KW-0805">Transcription regulation</keyword>
<organism evidence="7 8">
    <name type="scientific">Linum tenue</name>
    <dbReference type="NCBI Taxonomy" id="586396"/>
    <lineage>
        <taxon>Eukaryota</taxon>
        <taxon>Viridiplantae</taxon>
        <taxon>Streptophyta</taxon>
        <taxon>Embryophyta</taxon>
        <taxon>Tracheophyta</taxon>
        <taxon>Spermatophyta</taxon>
        <taxon>Magnoliopsida</taxon>
        <taxon>eudicotyledons</taxon>
        <taxon>Gunneridae</taxon>
        <taxon>Pentapetalae</taxon>
        <taxon>rosids</taxon>
        <taxon>fabids</taxon>
        <taxon>Malpighiales</taxon>
        <taxon>Linaceae</taxon>
        <taxon>Linum</taxon>
    </lineage>
</organism>
<protein>
    <recommendedName>
        <fullName evidence="6">TF-B3 domain-containing protein</fullName>
    </recommendedName>
</protein>
<keyword evidence="8" id="KW-1185">Reference proteome</keyword>
<reference evidence="7" key="1">
    <citation type="submission" date="2022-08" db="EMBL/GenBank/DDBJ databases">
        <authorList>
            <person name="Gutierrez-Valencia J."/>
        </authorList>
    </citation>
    <scope>NUCLEOTIDE SEQUENCE</scope>
</reference>
<dbReference type="GO" id="GO:0005634">
    <property type="term" value="C:nucleus"/>
    <property type="evidence" value="ECO:0007669"/>
    <property type="project" value="UniProtKB-SubCell"/>
</dbReference>
<evidence type="ECO:0000313" key="8">
    <source>
        <dbReference type="Proteomes" id="UP001154282"/>
    </source>
</evidence>
<evidence type="ECO:0000313" key="7">
    <source>
        <dbReference type="EMBL" id="CAI0451102.1"/>
    </source>
</evidence>
<dbReference type="PROSITE" id="PS50863">
    <property type="entry name" value="B3"/>
    <property type="match status" value="1"/>
</dbReference>
<feature type="domain" description="TF-B3" evidence="6">
    <location>
        <begin position="45"/>
        <end position="154"/>
    </location>
</feature>
<dbReference type="Gene3D" id="2.40.330.10">
    <property type="entry name" value="DNA-binding pseudobarrel domain"/>
    <property type="match status" value="1"/>
</dbReference>
<dbReference type="Proteomes" id="UP001154282">
    <property type="component" value="Unassembled WGS sequence"/>
</dbReference>
<dbReference type="InterPro" id="IPR015300">
    <property type="entry name" value="DNA-bd_pseudobarrel_sf"/>
</dbReference>
<proteinExistence type="predicted"/>
<evidence type="ECO:0000256" key="5">
    <source>
        <dbReference type="ARBA" id="ARBA00023242"/>
    </source>
</evidence>
<name>A0AAV0MXR9_9ROSI</name>
<dbReference type="CDD" id="cd10017">
    <property type="entry name" value="B3_DNA"/>
    <property type="match status" value="1"/>
</dbReference>
<evidence type="ECO:0000256" key="1">
    <source>
        <dbReference type="ARBA" id="ARBA00004123"/>
    </source>
</evidence>
<dbReference type="EMBL" id="CAMGYJ010000007">
    <property type="protein sequence ID" value="CAI0451102.1"/>
    <property type="molecule type" value="Genomic_DNA"/>
</dbReference>
<dbReference type="Pfam" id="PF02362">
    <property type="entry name" value="B3"/>
    <property type="match status" value="1"/>
</dbReference>
<dbReference type="InterPro" id="IPR044837">
    <property type="entry name" value="REM16-like"/>
</dbReference>
<dbReference type="AlphaFoldDB" id="A0AAV0MXR9"/>
<evidence type="ECO:0000259" key="6">
    <source>
        <dbReference type="PROSITE" id="PS50863"/>
    </source>
</evidence>
<comment type="caution">
    <text evidence="7">The sequence shown here is derived from an EMBL/GenBank/DDBJ whole genome shotgun (WGS) entry which is preliminary data.</text>
</comment>